<dbReference type="AlphaFoldDB" id="A0A9K3DKN8"/>
<feature type="chain" id="PRO_5039909346" evidence="1">
    <location>
        <begin position="17"/>
        <end position="49"/>
    </location>
</feature>
<evidence type="ECO:0000313" key="2">
    <source>
        <dbReference type="EMBL" id="KAF5755918.1"/>
    </source>
</evidence>
<sequence>MFLLFLVLLIFPPNNYKNLLLQTKTKTNTIKTHTEVRDYKKNTKNRATL</sequence>
<keyword evidence="1" id="KW-0732">Signal</keyword>
<keyword evidence="3" id="KW-1185">Reference proteome</keyword>
<proteinExistence type="predicted"/>
<reference evidence="2" key="2">
    <citation type="submission" date="2020-06" db="EMBL/GenBank/DDBJ databases">
        <title>Helianthus annuus Genome sequencing and assembly Release 2.</title>
        <authorList>
            <person name="Gouzy J."/>
            <person name="Langlade N."/>
            <person name="Munos S."/>
        </authorList>
    </citation>
    <scope>NUCLEOTIDE SEQUENCE</scope>
    <source>
        <tissue evidence="2">Leaves</tissue>
    </source>
</reference>
<evidence type="ECO:0000256" key="1">
    <source>
        <dbReference type="SAM" id="SignalP"/>
    </source>
</evidence>
<dbReference type="Proteomes" id="UP000215914">
    <property type="component" value="Unassembled WGS sequence"/>
</dbReference>
<organism evidence="2 3">
    <name type="scientific">Helianthus annuus</name>
    <name type="common">Common sunflower</name>
    <dbReference type="NCBI Taxonomy" id="4232"/>
    <lineage>
        <taxon>Eukaryota</taxon>
        <taxon>Viridiplantae</taxon>
        <taxon>Streptophyta</taxon>
        <taxon>Embryophyta</taxon>
        <taxon>Tracheophyta</taxon>
        <taxon>Spermatophyta</taxon>
        <taxon>Magnoliopsida</taxon>
        <taxon>eudicotyledons</taxon>
        <taxon>Gunneridae</taxon>
        <taxon>Pentapetalae</taxon>
        <taxon>asterids</taxon>
        <taxon>campanulids</taxon>
        <taxon>Asterales</taxon>
        <taxon>Asteraceae</taxon>
        <taxon>Asteroideae</taxon>
        <taxon>Heliantheae alliance</taxon>
        <taxon>Heliantheae</taxon>
        <taxon>Helianthus</taxon>
    </lineage>
</organism>
<evidence type="ECO:0000313" key="3">
    <source>
        <dbReference type="Proteomes" id="UP000215914"/>
    </source>
</evidence>
<dbReference type="EMBL" id="MNCJ02000332">
    <property type="protein sequence ID" value="KAF5755918.1"/>
    <property type="molecule type" value="Genomic_DNA"/>
</dbReference>
<comment type="caution">
    <text evidence="2">The sequence shown here is derived from an EMBL/GenBank/DDBJ whole genome shotgun (WGS) entry which is preliminary data.</text>
</comment>
<accession>A0A9K3DKN8</accession>
<reference evidence="2" key="1">
    <citation type="journal article" date="2017" name="Nature">
        <title>The sunflower genome provides insights into oil metabolism, flowering and Asterid evolution.</title>
        <authorList>
            <person name="Badouin H."/>
            <person name="Gouzy J."/>
            <person name="Grassa C.J."/>
            <person name="Murat F."/>
            <person name="Staton S.E."/>
            <person name="Cottret L."/>
            <person name="Lelandais-Briere C."/>
            <person name="Owens G.L."/>
            <person name="Carrere S."/>
            <person name="Mayjonade B."/>
            <person name="Legrand L."/>
            <person name="Gill N."/>
            <person name="Kane N.C."/>
            <person name="Bowers J.E."/>
            <person name="Hubner S."/>
            <person name="Bellec A."/>
            <person name="Berard A."/>
            <person name="Berges H."/>
            <person name="Blanchet N."/>
            <person name="Boniface M.C."/>
            <person name="Brunel D."/>
            <person name="Catrice O."/>
            <person name="Chaidir N."/>
            <person name="Claudel C."/>
            <person name="Donnadieu C."/>
            <person name="Faraut T."/>
            <person name="Fievet G."/>
            <person name="Helmstetter N."/>
            <person name="King M."/>
            <person name="Knapp S.J."/>
            <person name="Lai Z."/>
            <person name="Le Paslier M.C."/>
            <person name="Lippi Y."/>
            <person name="Lorenzon L."/>
            <person name="Mandel J.R."/>
            <person name="Marage G."/>
            <person name="Marchand G."/>
            <person name="Marquand E."/>
            <person name="Bret-Mestries E."/>
            <person name="Morien E."/>
            <person name="Nambeesan S."/>
            <person name="Nguyen T."/>
            <person name="Pegot-Espagnet P."/>
            <person name="Pouilly N."/>
            <person name="Raftis F."/>
            <person name="Sallet E."/>
            <person name="Schiex T."/>
            <person name="Thomas J."/>
            <person name="Vandecasteele C."/>
            <person name="Vares D."/>
            <person name="Vear F."/>
            <person name="Vautrin S."/>
            <person name="Crespi M."/>
            <person name="Mangin B."/>
            <person name="Burke J.M."/>
            <person name="Salse J."/>
            <person name="Munos S."/>
            <person name="Vincourt P."/>
            <person name="Rieseberg L.H."/>
            <person name="Langlade N.B."/>
        </authorList>
    </citation>
    <scope>NUCLEOTIDE SEQUENCE</scope>
    <source>
        <tissue evidence="2">Leaves</tissue>
    </source>
</reference>
<feature type="signal peptide" evidence="1">
    <location>
        <begin position="1"/>
        <end position="16"/>
    </location>
</feature>
<gene>
    <name evidence="2" type="ORF">HanXRQr2_Chr17g0808441</name>
</gene>
<dbReference type="Gramene" id="mRNA:HanXRQr2_Chr17g0808441">
    <property type="protein sequence ID" value="mRNA:HanXRQr2_Chr17g0808441"/>
    <property type="gene ID" value="HanXRQr2_Chr17g0808441"/>
</dbReference>
<name>A0A9K3DKN8_HELAN</name>
<protein>
    <submittedName>
        <fullName evidence="2">Uncharacterized protein</fullName>
    </submittedName>
</protein>